<sequence length="113" mass="12585">MGLAGWYHQLIPGFSQVEEPINALKRKGRTFQWSNERQKAFDTLKGHLTSPPILGHPDFNYPFVVCTDASDVGLGTVLTQKRVLLARKSLPMPAVLLTSLSEIALPQIESVWL</sequence>
<evidence type="ECO:0000259" key="1">
    <source>
        <dbReference type="Pfam" id="PF17919"/>
    </source>
</evidence>
<dbReference type="Proteomes" id="UP001591681">
    <property type="component" value="Unassembled WGS sequence"/>
</dbReference>
<proteinExistence type="predicted"/>
<dbReference type="FunFam" id="3.30.70.270:FF:000020">
    <property type="entry name" value="Transposon Tf2-6 polyprotein-like Protein"/>
    <property type="match status" value="1"/>
</dbReference>
<dbReference type="PANTHER" id="PTHR33064">
    <property type="entry name" value="POL PROTEIN"/>
    <property type="match status" value="1"/>
</dbReference>
<dbReference type="InterPro" id="IPR043128">
    <property type="entry name" value="Rev_trsase/Diguanyl_cyclase"/>
</dbReference>
<dbReference type="SUPFAM" id="SSF56672">
    <property type="entry name" value="DNA/RNA polymerases"/>
    <property type="match status" value="1"/>
</dbReference>
<gene>
    <name evidence="2" type="ORF">ACEWY4_011928</name>
</gene>
<dbReference type="Pfam" id="PF17919">
    <property type="entry name" value="RT_RNaseH_2"/>
    <property type="match status" value="1"/>
</dbReference>
<feature type="domain" description="Reverse transcriptase/retrotransposon-derived protein RNase H-like" evidence="1">
    <location>
        <begin position="33"/>
        <end position="82"/>
    </location>
</feature>
<evidence type="ECO:0000313" key="2">
    <source>
        <dbReference type="EMBL" id="KAL2092130.1"/>
    </source>
</evidence>
<dbReference type="InterPro" id="IPR051320">
    <property type="entry name" value="Viral_Replic_Matur_Polypro"/>
</dbReference>
<protein>
    <recommendedName>
        <fullName evidence="1">Reverse transcriptase/retrotransposon-derived protein RNase H-like domain-containing protein</fullName>
    </recommendedName>
</protein>
<comment type="caution">
    <text evidence="2">The sequence shown here is derived from an EMBL/GenBank/DDBJ whole genome shotgun (WGS) entry which is preliminary data.</text>
</comment>
<organism evidence="2 3">
    <name type="scientific">Coilia grayii</name>
    <name type="common">Gray's grenadier anchovy</name>
    <dbReference type="NCBI Taxonomy" id="363190"/>
    <lineage>
        <taxon>Eukaryota</taxon>
        <taxon>Metazoa</taxon>
        <taxon>Chordata</taxon>
        <taxon>Craniata</taxon>
        <taxon>Vertebrata</taxon>
        <taxon>Euteleostomi</taxon>
        <taxon>Actinopterygii</taxon>
        <taxon>Neopterygii</taxon>
        <taxon>Teleostei</taxon>
        <taxon>Clupei</taxon>
        <taxon>Clupeiformes</taxon>
        <taxon>Clupeoidei</taxon>
        <taxon>Engraulidae</taxon>
        <taxon>Coilinae</taxon>
        <taxon>Coilia</taxon>
    </lineage>
</organism>
<dbReference type="InterPro" id="IPR041577">
    <property type="entry name" value="RT_RNaseH_2"/>
</dbReference>
<reference evidence="2 3" key="1">
    <citation type="submission" date="2024-09" db="EMBL/GenBank/DDBJ databases">
        <title>A chromosome-level genome assembly of Gray's grenadier anchovy, Coilia grayii.</title>
        <authorList>
            <person name="Fu Z."/>
        </authorList>
    </citation>
    <scope>NUCLEOTIDE SEQUENCE [LARGE SCALE GENOMIC DNA]</scope>
    <source>
        <strain evidence="2">G4</strain>
        <tissue evidence="2">Muscle</tissue>
    </source>
</reference>
<dbReference type="AlphaFoldDB" id="A0ABD1JZ64"/>
<accession>A0ABD1JZ64</accession>
<dbReference type="InterPro" id="IPR043502">
    <property type="entry name" value="DNA/RNA_pol_sf"/>
</dbReference>
<keyword evidence="3" id="KW-1185">Reference proteome</keyword>
<dbReference type="EMBL" id="JBHFQA010000010">
    <property type="protein sequence ID" value="KAL2092130.1"/>
    <property type="molecule type" value="Genomic_DNA"/>
</dbReference>
<dbReference type="PANTHER" id="PTHR33064:SF37">
    <property type="entry name" value="RIBONUCLEASE H"/>
    <property type="match status" value="1"/>
</dbReference>
<name>A0ABD1JZ64_9TELE</name>
<dbReference type="Gene3D" id="3.30.70.270">
    <property type="match status" value="1"/>
</dbReference>
<evidence type="ECO:0000313" key="3">
    <source>
        <dbReference type="Proteomes" id="UP001591681"/>
    </source>
</evidence>